<dbReference type="InterPro" id="IPR004193">
    <property type="entry name" value="Glyco_hydro_13_N"/>
</dbReference>
<dbReference type="InterPro" id="IPR014756">
    <property type="entry name" value="Ig_E-set"/>
</dbReference>
<dbReference type="InterPro" id="IPR050583">
    <property type="entry name" value="Mycobacterial_A85_antigen"/>
</dbReference>
<sequence>MTTRGWKPALFLGAAMLLSLSRPAPAAAQNAEDPASVKSPEVLPDGRVTFRLLAPKADAVQLTGDWMDNNRRNSSRSATREANGVWSITEGPLPPDYYVYSFRVDGVAALDPKNPVIKNGNTFNHNILKVPGPETAFEDDRAVPHGQVRMAWYPSGVTGTVRRIHVYTPPGYDGNASRYPVLYLIHGGGDNDSGWTTGGRVNFILDNLLAEGKAKPMIVVMPDWNLGVPAAPQAGQSAIDLAAREQDAFAADLTGSIMPWVESNFRTLADRDHRAIAGLSMGGARTLRIGPSRTDLFSYIGVFSMGLQKGQTQGVPDDFEQRNAAFLANAAQTNMRVKLFWIGVGDHDDRIMDGGRTLDATLTRYGVTHEFHESTGGHSWLNWRRYLHQFAPRLFR</sequence>
<dbReference type="Pfam" id="PF02922">
    <property type="entry name" value="CBM_48"/>
    <property type="match status" value="1"/>
</dbReference>
<feature type="domain" description="Glycoside hydrolase family 13 N-terminal" evidence="2">
    <location>
        <begin position="44"/>
        <end position="107"/>
    </location>
</feature>
<dbReference type="Gene3D" id="3.40.50.1820">
    <property type="entry name" value="alpha/beta hydrolase"/>
    <property type="match status" value="1"/>
</dbReference>
<keyword evidence="4" id="KW-1185">Reference proteome</keyword>
<dbReference type="PANTHER" id="PTHR48098">
    <property type="entry name" value="ENTEROCHELIN ESTERASE-RELATED"/>
    <property type="match status" value="1"/>
</dbReference>
<feature type="chain" id="PRO_5031173082" evidence="1">
    <location>
        <begin position="27"/>
        <end position="396"/>
    </location>
</feature>
<organism evidence="3 4">
    <name type="scientific">Novosphingobium flavum</name>
    <dbReference type="NCBI Taxonomy" id="1778672"/>
    <lineage>
        <taxon>Bacteria</taxon>
        <taxon>Pseudomonadati</taxon>
        <taxon>Pseudomonadota</taxon>
        <taxon>Alphaproteobacteria</taxon>
        <taxon>Sphingomonadales</taxon>
        <taxon>Sphingomonadaceae</taxon>
        <taxon>Novosphingobium</taxon>
    </lineage>
</organism>
<dbReference type="SUPFAM" id="SSF53474">
    <property type="entry name" value="alpha/beta-Hydrolases"/>
    <property type="match status" value="1"/>
</dbReference>
<dbReference type="GO" id="GO:0005975">
    <property type="term" value="P:carbohydrate metabolic process"/>
    <property type="evidence" value="ECO:0007669"/>
    <property type="project" value="InterPro"/>
</dbReference>
<evidence type="ECO:0000256" key="1">
    <source>
        <dbReference type="SAM" id="SignalP"/>
    </source>
</evidence>
<gene>
    <name evidence="3" type="ORF">H7F51_00140</name>
</gene>
<evidence type="ECO:0000313" key="4">
    <source>
        <dbReference type="Proteomes" id="UP000566813"/>
    </source>
</evidence>
<dbReference type="InterPro" id="IPR029058">
    <property type="entry name" value="AB_hydrolase_fold"/>
</dbReference>
<dbReference type="CDD" id="cd11294">
    <property type="entry name" value="E_set_Esterase_like_N"/>
    <property type="match status" value="1"/>
</dbReference>
<feature type="signal peptide" evidence="1">
    <location>
        <begin position="1"/>
        <end position="26"/>
    </location>
</feature>
<name>A0A7X1FNC9_9SPHN</name>
<dbReference type="PANTHER" id="PTHR48098:SF1">
    <property type="entry name" value="DIACYLGLYCEROL ACYLTRANSFERASE_MYCOLYLTRANSFERASE AG85A"/>
    <property type="match status" value="1"/>
</dbReference>
<dbReference type="Pfam" id="PF00756">
    <property type="entry name" value="Esterase"/>
    <property type="match status" value="1"/>
</dbReference>
<reference evidence="3 4" key="1">
    <citation type="submission" date="2020-08" db="EMBL/GenBank/DDBJ databases">
        <title>The genome sequence of type strain Novosphingobium flavum NBRC 111647.</title>
        <authorList>
            <person name="Liu Y."/>
        </authorList>
    </citation>
    <scope>NUCLEOTIDE SEQUENCE [LARGE SCALE GENOMIC DNA]</scope>
    <source>
        <strain evidence="3 4">NBRC 111647</strain>
    </source>
</reference>
<dbReference type="Gene3D" id="2.60.40.10">
    <property type="entry name" value="Immunoglobulins"/>
    <property type="match status" value="1"/>
</dbReference>
<dbReference type="RefSeq" id="WP_185662185.1">
    <property type="nucleotide sequence ID" value="NZ_JACLAW010000001.1"/>
</dbReference>
<dbReference type="AlphaFoldDB" id="A0A7X1FNC9"/>
<keyword evidence="1" id="KW-0732">Signal</keyword>
<accession>A0A7X1FNC9</accession>
<protein>
    <submittedName>
        <fullName evidence="3">Esterase</fullName>
    </submittedName>
</protein>
<comment type="caution">
    <text evidence="3">The sequence shown here is derived from an EMBL/GenBank/DDBJ whole genome shotgun (WGS) entry which is preliminary data.</text>
</comment>
<dbReference type="GO" id="GO:0016747">
    <property type="term" value="F:acyltransferase activity, transferring groups other than amino-acyl groups"/>
    <property type="evidence" value="ECO:0007669"/>
    <property type="project" value="TreeGrafter"/>
</dbReference>
<dbReference type="GO" id="GO:0004553">
    <property type="term" value="F:hydrolase activity, hydrolyzing O-glycosyl compounds"/>
    <property type="evidence" value="ECO:0007669"/>
    <property type="project" value="InterPro"/>
</dbReference>
<dbReference type="EMBL" id="JACLAW010000001">
    <property type="protein sequence ID" value="MBC2663918.1"/>
    <property type="molecule type" value="Genomic_DNA"/>
</dbReference>
<dbReference type="InterPro" id="IPR013783">
    <property type="entry name" value="Ig-like_fold"/>
</dbReference>
<dbReference type="Proteomes" id="UP000566813">
    <property type="component" value="Unassembled WGS sequence"/>
</dbReference>
<dbReference type="InterPro" id="IPR000801">
    <property type="entry name" value="Esterase-like"/>
</dbReference>
<evidence type="ECO:0000259" key="2">
    <source>
        <dbReference type="Pfam" id="PF02922"/>
    </source>
</evidence>
<dbReference type="SUPFAM" id="SSF81296">
    <property type="entry name" value="E set domains"/>
    <property type="match status" value="1"/>
</dbReference>
<proteinExistence type="predicted"/>
<evidence type="ECO:0000313" key="3">
    <source>
        <dbReference type="EMBL" id="MBC2663918.1"/>
    </source>
</evidence>